<dbReference type="Proteomes" id="UP000186922">
    <property type="component" value="Unassembled WGS sequence"/>
</dbReference>
<dbReference type="InterPro" id="IPR007889">
    <property type="entry name" value="HTH_Psq"/>
</dbReference>
<evidence type="ECO:0000256" key="2">
    <source>
        <dbReference type="SAM" id="MobiDB-lite"/>
    </source>
</evidence>
<dbReference type="InterPro" id="IPR009057">
    <property type="entry name" value="Homeodomain-like_sf"/>
</dbReference>
<accession>A0A1D1VF66</accession>
<feature type="region of interest" description="Disordered" evidence="2">
    <location>
        <begin position="54"/>
        <end position="77"/>
    </location>
</feature>
<dbReference type="GO" id="GO:0005634">
    <property type="term" value="C:nucleus"/>
    <property type="evidence" value="ECO:0007669"/>
    <property type="project" value="UniProtKB-SubCell"/>
</dbReference>
<reference evidence="4 5" key="1">
    <citation type="journal article" date="2016" name="Nat. Commun.">
        <title>Extremotolerant tardigrade genome and improved radiotolerance of human cultured cells by tardigrade-unique protein.</title>
        <authorList>
            <person name="Hashimoto T."/>
            <person name="Horikawa D.D."/>
            <person name="Saito Y."/>
            <person name="Kuwahara H."/>
            <person name="Kozuka-Hata H."/>
            <person name="Shin-I T."/>
            <person name="Minakuchi Y."/>
            <person name="Ohishi K."/>
            <person name="Motoyama A."/>
            <person name="Aizu T."/>
            <person name="Enomoto A."/>
            <person name="Kondo K."/>
            <person name="Tanaka S."/>
            <person name="Hara Y."/>
            <person name="Koshikawa S."/>
            <person name="Sagara H."/>
            <person name="Miura T."/>
            <person name="Yokobori S."/>
            <person name="Miyagawa K."/>
            <person name="Suzuki Y."/>
            <person name="Kubo T."/>
            <person name="Oyama M."/>
            <person name="Kohara Y."/>
            <person name="Fujiyama A."/>
            <person name="Arakawa K."/>
            <person name="Katayama T."/>
            <person name="Toyoda A."/>
            <person name="Kunieda T."/>
        </authorList>
    </citation>
    <scope>NUCLEOTIDE SEQUENCE [LARGE SCALE GENOMIC DNA]</scope>
    <source>
        <strain evidence="4 5">YOKOZUNA-1</strain>
    </source>
</reference>
<evidence type="ECO:0000256" key="1">
    <source>
        <dbReference type="ARBA" id="ARBA00004123"/>
    </source>
</evidence>
<dbReference type="Pfam" id="PF05225">
    <property type="entry name" value="HTH_psq"/>
    <property type="match status" value="1"/>
</dbReference>
<keyword evidence="5" id="KW-1185">Reference proteome</keyword>
<dbReference type="Gene3D" id="1.10.10.60">
    <property type="entry name" value="Homeodomain-like"/>
    <property type="match status" value="1"/>
</dbReference>
<name>A0A1D1VF66_RAMVA</name>
<dbReference type="EMBL" id="BDGG01000006">
    <property type="protein sequence ID" value="GAV00280.1"/>
    <property type="molecule type" value="Genomic_DNA"/>
</dbReference>
<comment type="caution">
    <text evidence="4">The sequence shown here is derived from an EMBL/GenBank/DDBJ whole genome shotgun (WGS) entry which is preliminary data.</text>
</comment>
<organism evidence="4 5">
    <name type="scientific">Ramazzottius varieornatus</name>
    <name type="common">Water bear</name>
    <name type="synonym">Tardigrade</name>
    <dbReference type="NCBI Taxonomy" id="947166"/>
    <lineage>
        <taxon>Eukaryota</taxon>
        <taxon>Metazoa</taxon>
        <taxon>Ecdysozoa</taxon>
        <taxon>Tardigrada</taxon>
        <taxon>Eutardigrada</taxon>
        <taxon>Parachela</taxon>
        <taxon>Hypsibioidea</taxon>
        <taxon>Ramazzottiidae</taxon>
        <taxon>Ramazzottius</taxon>
    </lineage>
</organism>
<evidence type="ECO:0000313" key="5">
    <source>
        <dbReference type="Proteomes" id="UP000186922"/>
    </source>
</evidence>
<dbReference type="GO" id="GO:0003677">
    <property type="term" value="F:DNA binding"/>
    <property type="evidence" value="ECO:0007669"/>
    <property type="project" value="InterPro"/>
</dbReference>
<gene>
    <name evidence="4" type="primary">RvY_11154-1</name>
    <name evidence="4" type="synonym">RvY_11154.1</name>
    <name evidence="4" type="ORF">RvY_11154</name>
</gene>
<dbReference type="SUPFAM" id="SSF46689">
    <property type="entry name" value="Homeodomain-like"/>
    <property type="match status" value="1"/>
</dbReference>
<dbReference type="AlphaFoldDB" id="A0A1D1VF66"/>
<evidence type="ECO:0000313" key="4">
    <source>
        <dbReference type="EMBL" id="GAV00280.1"/>
    </source>
</evidence>
<dbReference type="OrthoDB" id="4327074at2759"/>
<proteinExistence type="predicted"/>
<comment type="subcellular location">
    <subcellularLocation>
        <location evidence="1">Nucleus</location>
    </subcellularLocation>
</comment>
<sequence length="77" mass="8849">MSEGFKSKTRRKYTEESLMDAVRAVANGLSARQASLTFRVPRITIVKITYSSEVRPKDEAGHDRRSSPSRHVDRIWK</sequence>
<protein>
    <recommendedName>
        <fullName evidence="3">HTH psq-type domain-containing protein</fullName>
    </recommendedName>
</protein>
<evidence type="ECO:0000259" key="3">
    <source>
        <dbReference type="Pfam" id="PF05225"/>
    </source>
</evidence>
<feature type="domain" description="HTH psq-type" evidence="3">
    <location>
        <begin position="14"/>
        <end position="46"/>
    </location>
</feature>